<dbReference type="PANTHER" id="PTHR24118">
    <property type="entry name" value="POTE ANKYRIN DOMAIN"/>
    <property type="match status" value="1"/>
</dbReference>
<dbReference type="SMART" id="SM00248">
    <property type="entry name" value="ANK"/>
    <property type="match status" value="4"/>
</dbReference>
<protein>
    <submittedName>
        <fullName evidence="2">Uncharacterized protein</fullName>
    </submittedName>
</protein>
<dbReference type="PANTHER" id="PTHR24118:SF99">
    <property type="entry name" value="POTE ANKYRIN DOMAIN FAMILY MEMBER 3C-RELATED"/>
    <property type="match status" value="1"/>
</dbReference>
<dbReference type="OrthoDB" id="21416at2759"/>
<dbReference type="InterPro" id="IPR002110">
    <property type="entry name" value="Ankyrin_rpt"/>
</dbReference>
<reference evidence="2 3" key="1">
    <citation type="submission" date="2020-02" db="EMBL/GenBank/DDBJ databases">
        <authorList>
            <person name="Ferguson B K."/>
        </authorList>
    </citation>
    <scope>NUCLEOTIDE SEQUENCE [LARGE SCALE GENOMIC DNA]</scope>
</reference>
<dbReference type="SUPFAM" id="SSF48403">
    <property type="entry name" value="Ankyrin repeat"/>
    <property type="match status" value="1"/>
</dbReference>
<dbReference type="EMBL" id="CADCXV010000807">
    <property type="protein sequence ID" value="CAB0036136.1"/>
    <property type="molecule type" value="Genomic_DNA"/>
</dbReference>
<accession>A0A6H5IK66</accession>
<feature type="repeat" description="ANK" evidence="1">
    <location>
        <begin position="55"/>
        <end position="87"/>
    </location>
</feature>
<name>A0A6H5IK66_9HYME</name>
<feature type="repeat" description="ANK" evidence="1">
    <location>
        <begin position="229"/>
        <end position="256"/>
    </location>
</feature>
<keyword evidence="3" id="KW-1185">Reference proteome</keyword>
<keyword evidence="1" id="KW-0040">ANK repeat</keyword>
<gene>
    <name evidence="2" type="ORF">TBRA_LOCUS8017</name>
</gene>
<dbReference type="AlphaFoldDB" id="A0A6H5IK66"/>
<dbReference type="PROSITE" id="PS50088">
    <property type="entry name" value="ANK_REPEAT"/>
    <property type="match status" value="2"/>
</dbReference>
<dbReference type="InterPro" id="IPR036770">
    <property type="entry name" value="Ankyrin_rpt-contain_sf"/>
</dbReference>
<dbReference type="Pfam" id="PF13637">
    <property type="entry name" value="Ank_4"/>
    <property type="match status" value="1"/>
</dbReference>
<sequence length="502" mass="58146">MADESVEVQPTARTPTEREYVNSLFQRACMNGDLLWAKKLLENNRDIDVNAADRNGVVPIFYAAARANHKVLLFLLFNGADPNVTGGVRHLSPLHLLCDIGLWFFLPRWDFDRHYEVVKQMVKWGGGLVDALDADGTTPLFHLFNDDRCIDDDSKFPSWRRMQLDLVKLLLSLKADAKIVDNEARTILHAVFPRYDLVLTGYHEDHQGAQIVQLLLDHGAAIDAVWPENGRTPLQIAIRSLNYRVAEVLVRNGARLPDSLQFERSFPLASTRHDDVVDSDTVIRTYFMCVRLYGKALTRWQIIDVLRFLERAPTSPKNHCGFEAILMYGSNRAVIDYFDELWLALEDLQLSRQEDRLEWNKLKIPVFKAWTVTQLGNFYENRQTKSLFHYLEHILWGEPGHLDIVRRREIRVRREILQAEDTQLTGRLTLLDVLQNNPEIIYEEEVYDAIWDVLTSKPEFEVRFESSCEVIKGHIAKMLLSKLRFELIQMDANELFQSLSIL</sequence>
<proteinExistence type="predicted"/>
<dbReference type="Proteomes" id="UP000479190">
    <property type="component" value="Unassembled WGS sequence"/>
</dbReference>
<dbReference type="Pfam" id="PF12796">
    <property type="entry name" value="Ank_2"/>
    <property type="match status" value="1"/>
</dbReference>
<evidence type="ECO:0000256" key="1">
    <source>
        <dbReference type="PROSITE-ProRule" id="PRU00023"/>
    </source>
</evidence>
<evidence type="ECO:0000313" key="3">
    <source>
        <dbReference type="Proteomes" id="UP000479190"/>
    </source>
</evidence>
<evidence type="ECO:0000313" key="2">
    <source>
        <dbReference type="EMBL" id="CAB0036136.1"/>
    </source>
</evidence>
<organism evidence="2 3">
    <name type="scientific">Trichogramma brassicae</name>
    <dbReference type="NCBI Taxonomy" id="86971"/>
    <lineage>
        <taxon>Eukaryota</taxon>
        <taxon>Metazoa</taxon>
        <taxon>Ecdysozoa</taxon>
        <taxon>Arthropoda</taxon>
        <taxon>Hexapoda</taxon>
        <taxon>Insecta</taxon>
        <taxon>Pterygota</taxon>
        <taxon>Neoptera</taxon>
        <taxon>Endopterygota</taxon>
        <taxon>Hymenoptera</taxon>
        <taxon>Apocrita</taxon>
        <taxon>Proctotrupomorpha</taxon>
        <taxon>Chalcidoidea</taxon>
        <taxon>Trichogrammatidae</taxon>
        <taxon>Trichogramma</taxon>
    </lineage>
</organism>
<dbReference type="PROSITE" id="PS50297">
    <property type="entry name" value="ANK_REP_REGION"/>
    <property type="match status" value="1"/>
</dbReference>
<dbReference type="Gene3D" id="1.25.40.20">
    <property type="entry name" value="Ankyrin repeat-containing domain"/>
    <property type="match status" value="2"/>
</dbReference>